<dbReference type="OrthoDB" id="185373at2759"/>
<dbReference type="KEGG" id="more:E1B28_006173"/>
<keyword evidence="2" id="KW-0677">Repeat</keyword>
<comment type="similarity">
    <text evidence="1">Belongs to the CCM1 family.</text>
</comment>
<dbReference type="GeneID" id="66075249"/>
<evidence type="ECO:0000256" key="2">
    <source>
        <dbReference type="ARBA" id="ARBA00022737"/>
    </source>
</evidence>
<dbReference type="InterPro" id="IPR002885">
    <property type="entry name" value="PPR_rpt"/>
</dbReference>
<evidence type="ECO:0000256" key="1">
    <source>
        <dbReference type="ARBA" id="ARBA00006192"/>
    </source>
</evidence>
<comment type="subunit">
    <text evidence="4">Binds to mitochondrial small subunit 15S rRNA.</text>
</comment>
<dbReference type="Pfam" id="PF01535">
    <property type="entry name" value="PPR"/>
    <property type="match status" value="2"/>
</dbReference>
<evidence type="ECO:0000256" key="5">
    <source>
        <dbReference type="SAM" id="MobiDB-lite"/>
    </source>
</evidence>
<comment type="function">
    <text evidence="3">Regulates mitochondrial small subunit maturation by controlling 15S rRNA 5'-end processing. Localizes to the 5' precursor of the 15S rRNA in a position that is subsequently occupied by mS47 in the mature yeast mtSSU. Uses structure and sequence-specific RNA recognition, binding to a single-stranded region of the precursor and specifically recognizing bases -6 to -1. The exchange of Ccm1 for mS47 is coupled to the irreversible removal of precursor rRNA that is accompanied by conformational changes of the mitoribosomal proteins uS5m and mS26. These conformational changes signal completion of 5'-end rRNA processing through protection of the mature 5'-end of the 15S rRNA and stabilization of mS47. The removal of the 5' precursor together with the dissociation of Ccm1 may be catalyzed by the 5'-3' exoribonuclease Pet127. Involved in the specific removal of group I introns in mitochondrial encoded transcripts.</text>
</comment>
<dbReference type="InterPro" id="IPR011990">
    <property type="entry name" value="TPR-like_helical_dom_sf"/>
</dbReference>
<dbReference type="Gene3D" id="1.25.40.10">
    <property type="entry name" value="Tetratricopeptide repeat domain"/>
    <property type="match status" value="1"/>
</dbReference>
<comment type="caution">
    <text evidence="6">The sequence shown here is derived from an EMBL/GenBank/DDBJ whole genome shotgun (WGS) entry which is preliminary data.</text>
</comment>
<proteinExistence type="inferred from homology"/>
<dbReference type="RefSeq" id="XP_043011894.1">
    <property type="nucleotide sequence ID" value="XM_043150804.1"/>
</dbReference>
<feature type="compositionally biased region" description="Basic and acidic residues" evidence="5">
    <location>
        <begin position="29"/>
        <end position="44"/>
    </location>
</feature>
<evidence type="ECO:0000256" key="4">
    <source>
        <dbReference type="ARBA" id="ARBA00044511"/>
    </source>
</evidence>
<keyword evidence="7" id="KW-1185">Reference proteome</keyword>
<sequence length="672" mass="75476">MLKCFSPSFLPRYYSTKALRGIRKKSRPFVDPKMAEDGNGKPDTSEGLCSDEEKSKDTGIAINTLLSSITKFILNTPTRRQSSAEHFIHYRLSEDRFKKATITRQDVFEKIISLLIHHRRFREATSVYRRMLKEDFCASSTTDAQMLAIGLASGVVRPEQALEGLGRIFQGGSLRKEPREGKFLEDDFIRLLGVWKALDLPPQSMVHVIRKFISCQKEGYVPSRVIVNLLVGMLVRDGSVDEAFRVIDTYNGQTDDEPEEPNVVVDEVDSNPGATQPYAALISSLPTFDPLSQKTIDRVLTEIRSNEIQIDSSLFTALISHYARKRDIQKTLSLYDALKKAREDTGIAELGPDIVVYRRLWGLTKWANRRKLVLPLSLRNRHSRSQLAPSSETPRPPIPLRLIFRDMLQYLYIDINHIGSMEKITGGRYPGPDDAQSLLNTGLRSFLTSYDYEGAIVLFETFTEQLGVHVSGRTYAVVVWELVKRIEEDLALRNIVDLRIPSRASAGGSDAVSVWADHLLGVKLPRGKVSLREQYHNDRLVELLLNRSRSPPNDPSSSDTGSLGYRRFSSPVRSRKMREAVPTVAIVHGTKAVPSGVVLSTKPLLRMLNRALTLHKFADITESYSQCNIAPSIPFLSSDTILKKTTAMIEDVRKEMIPPNGVVLLKKGKVGT</sequence>
<accession>A0A9P7S4P9</accession>
<dbReference type="PANTHER" id="PTHR47936">
    <property type="entry name" value="PPR_LONG DOMAIN-CONTAINING PROTEIN"/>
    <property type="match status" value="1"/>
</dbReference>
<gene>
    <name evidence="6" type="ORF">E1B28_006173</name>
</gene>
<dbReference type="PANTHER" id="PTHR47936:SF1">
    <property type="entry name" value="PENTATRICOPEPTIDE REPEAT-CONTAINING PROTEIN GUN1, CHLOROPLASTIC"/>
    <property type="match status" value="1"/>
</dbReference>
<evidence type="ECO:0000256" key="3">
    <source>
        <dbReference type="ARBA" id="ARBA00044493"/>
    </source>
</evidence>
<dbReference type="AlphaFoldDB" id="A0A9P7S4P9"/>
<evidence type="ECO:0008006" key="8">
    <source>
        <dbReference type="Google" id="ProtNLM"/>
    </source>
</evidence>
<evidence type="ECO:0000313" key="6">
    <source>
        <dbReference type="EMBL" id="KAG7095424.1"/>
    </source>
</evidence>
<organism evidence="6 7">
    <name type="scientific">Marasmius oreades</name>
    <name type="common">fairy-ring Marasmius</name>
    <dbReference type="NCBI Taxonomy" id="181124"/>
    <lineage>
        <taxon>Eukaryota</taxon>
        <taxon>Fungi</taxon>
        <taxon>Dikarya</taxon>
        <taxon>Basidiomycota</taxon>
        <taxon>Agaricomycotina</taxon>
        <taxon>Agaricomycetes</taxon>
        <taxon>Agaricomycetidae</taxon>
        <taxon>Agaricales</taxon>
        <taxon>Marasmiineae</taxon>
        <taxon>Marasmiaceae</taxon>
        <taxon>Marasmius</taxon>
    </lineage>
</organism>
<evidence type="ECO:0000313" key="7">
    <source>
        <dbReference type="Proteomes" id="UP001049176"/>
    </source>
</evidence>
<feature type="region of interest" description="Disordered" evidence="5">
    <location>
        <begin position="546"/>
        <end position="567"/>
    </location>
</feature>
<dbReference type="EMBL" id="CM032183">
    <property type="protein sequence ID" value="KAG7095424.1"/>
    <property type="molecule type" value="Genomic_DNA"/>
</dbReference>
<feature type="region of interest" description="Disordered" evidence="5">
    <location>
        <begin position="29"/>
        <end position="54"/>
    </location>
</feature>
<feature type="compositionally biased region" description="Low complexity" evidence="5">
    <location>
        <begin position="546"/>
        <end position="559"/>
    </location>
</feature>
<name>A0A9P7S4P9_9AGAR</name>
<protein>
    <recommendedName>
        <fullName evidence="8">Pentatricopeptide repeat-containing protein</fullName>
    </recommendedName>
</protein>
<reference evidence="6" key="1">
    <citation type="journal article" date="2021" name="Genome Biol. Evol.">
        <title>The assembled and annotated genome of the fairy-ring fungus Marasmius oreades.</title>
        <authorList>
            <person name="Hiltunen M."/>
            <person name="Ament-Velasquez S.L."/>
            <person name="Johannesson H."/>
        </authorList>
    </citation>
    <scope>NUCLEOTIDE SEQUENCE</scope>
    <source>
        <strain evidence="6">03SP1</strain>
    </source>
</reference>
<dbReference type="Proteomes" id="UP001049176">
    <property type="component" value="Chromosome 3"/>
</dbReference>